<keyword evidence="7" id="KW-0285">Flavoprotein</keyword>
<dbReference type="InterPro" id="IPR036890">
    <property type="entry name" value="HATPase_C_sf"/>
</dbReference>
<dbReference type="CDD" id="cd00130">
    <property type="entry name" value="PAS"/>
    <property type="match status" value="1"/>
</dbReference>
<organism evidence="18 19">
    <name type="scientific">Alsobacter soli</name>
    <dbReference type="NCBI Taxonomy" id="2109933"/>
    <lineage>
        <taxon>Bacteria</taxon>
        <taxon>Pseudomonadati</taxon>
        <taxon>Pseudomonadota</taxon>
        <taxon>Alphaproteobacteria</taxon>
        <taxon>Hyphomicrobiales</taxon>
        <taxon>Alsobacteraceae</taxon>
        <taxon>Alsobacter</taxon>
    </lineage>
</organism>
<comment type="caution">
    <text evidence="18">The sequence shown here is derived from an EMBL/GenBank/DDBJ whole genome shotgun (WGS) entry which is preliminary data.</text>
</comment>
<dbReference type="Pfam" id="PF07536">
    <property type="entry name" value="HWE_HK"/>
    <property type="match status" value="1"/>
</dbReference>
<dbReference type="SMART" id="SM00911">
    <property type="entry name" value="HWE_HK"/>
    <property type="match status" value="1"/>
</dbReference>
<dbReference type="GO" id="GO:0005524">
    <property type="term" value="F:ATP binding"/>
    <property type="evidence" value="ECO:0007669"/>
    <property type="project" value="UniProtKB-KW"/>
</dbReference>
<evidence type="ECO:0000256" key="10">
    <source>
        <dbReference type="ARBA" id="ARBA00022737"/>
    </source>
</evidence>
<keyword evidence="19" id="KW-1185">Reference proteome</keyword>
<keyword evidence="8" id="KW-0288">FMN</keyword>
<dbReference type="SUPFAM" id="SSF55785">
    <property type="entry name" value="PYP-like sensor domain (PAS domain)"/>
    <property type="match status" value="3"/>
</dbReference>
<dbReference type="Pfam" id="PF08447">
    <property type="entry name" value="PAS_3"/>
    <property type="match status" value="1"/>
</dbReference>
<evidence type="ECO:0000256" key="7">
    <source>
        <dbReference type="ARBA" id="ARBA00022630"/>
    </source>
</evidence>
<keyword evidence="14" id="KW-0157">Chromophore</keyword>
<evidence type="ECO:0000256" key="12">
    <source>
        <dbReference type="ARBA" id="ARBA00022777"/>
    </source>
</evidence>
<evidence type="ECO:0000256" key="6">
    <source>
        <dbReference type="ARBA" id="ARBA00022606"/>
    </source>
</evidence>
<feature type="domain" description="PAC" evidence="17">
    <location>
        <begin position="250"/>
        <end position="305"/>
    </location>
</feature>
<dbReference type="Gene3D" id="3.30.565.10">
    <property type="entry name" value="Histidine kinase-like ATPase, C-terminal domain"/>
    <property type="match status" value="1"/>
</dbReference>
<keyword evidence="9" id="KW-0808">Transferase</keyword>
<evidence type="ECO:0000256" key="5">
    <source>
        <dbReference type="ARBA" id="ARBA00022553"/>
    </source>
</evidence>
<dbReference type="GO" id="GO:0009881">
    <property type="term" value="F:photoreceptor activity"/>
    <property type="evidence" value="ECO:0007669"/>
    <property type="project" value="UniProtKB-KW"/>
</dbReference>
<keyword evidence="5" id="KW-0597">Phosphoprotein</keyword>
<keyword evidence="11" id="KW-0547">Nucleotide-binding</keyword>
<evidence type="ECO:0000313" key="19">
    <source>
        <dbReference type="Proteomes" id="UP000239772"/>
    </source>
</evidence>
<proteinExistence type="predicted"/>
<feature type="domain" description="PAC" evidence="17">
    <location>
        <begin position="121"/>
        <end position="174"/>
    </location>
</feature>
<evidence type="ECO:0000256" key="9">
    <source>
        <dbReference type="ARBA" id="ARBA00022679"/>
    </source>
</evidence>
<accession>A0A2T1HWV2</accession>
<dbReference type="InterPro" id="IPR000700">
    <property type="entry name" value="PAS-assoc_C"/>
</dbReference>
<dbReference type="SMART" id="SM00086">
    <property type="entry name" value="PAC"/>
    <property type="match status" value="3"/>
</dbReference>
<keyword evidence="6" id="KW-0716">Sensory transduction</keyword>
<evidence type="ECO:0000313" key="18">
    <source>
        <dbReference type="EMBL" id="PSC06166.1"/>
    </source>
</evidence>
<dbReference type="EC" id="2.7.13.3" evidence="2"/>
<dbReference type="EMBL" id="PVZS01000004">
    <property type="protein sequence ID" value="PSC06166.1"/>
    <property type="molecule type" value="Genomic_DNA"/>
</dbReference>
<dbReference type="OrthoDB" id="341208at2"/>
<dbReference type="AlphaFoldDB" id="A0A2T1HWV2"/>
<evidence type="ECO:0000256" key="1">
    <source>
        <dbReference type="ARBA" id="ARBA00000085"/>
    </source>
</evidence>
<keyword evidence="16" id="KW-0675">Receptor</keyword>
<dbReference type="RefSeq" id="WP_106335574.1">
    <property type="nucleotide sequence ID" value="NZ_PVZS01000004.1"/>
</dbReference>
<evidence type="ECO:0000256" key="13">
    <source>
        <dbReference type="ARBA" id="ARBA00022840"/>
    </source>
</evidence>
<dbReference type="PANTHER" id="PTHR41523">
    <property type="entry name" value="TWO-COMPONENT SYSTEM SENSOR PROTEIN"/>
    <property type="match status" value="1"/>
</dbReference>
<protein>
    <recommendedName>
        <fullName evidence="3">Blue-light-activated histidine kinase</fullName>
        <ecNumber evidence="2">2.7.13.3</ecNumber>
    </recommendedName>
</protein>
<evidence type="ECO:0000256" key="4">
    <source>
        <dbReference type="ARBA" id="ARBA00022543"/>
    </source>
</evidence>
<keyword evidence="15" id="KW-0843">Virulence</keyword>
<dbReference type="InterPro" id="IPR013655">
    <property type="entry name" value="PAS_fold_3"/>
</dbReference>
<keyword evidence="13" id="KW-0067">ATP-binding</keyword>
<dbReference type="Pfam" id="PF08448">
    <property type="entry name" value="PAS_4"/>
    <property type="match status" value="2"/>
</dbReference>
<name>A0A2T1HWV2_9HYPH</name>
<gene>
    <name evidence="18" type="ORF">SLNSH_05035</name>
</gene>
<evidence type="ECO:0000256" key="2">
    <source>
        <dbReference type="ARBA" id="ARBA00012438"/>
    </source>
</evidence>
<dbReference type="InterPro" id="IPR013656">
    <property type="entry name" value="PAS_4"/>
</dbReference>
<keyword evidence="4" id="KW-0600">Photoreceptor protein</keyword>
<dbReference type="GO" id="GO:0004673">
    <property type="term" value="F:protein histidine kinase activity"/>
    <property type="evidence" value="ECO:0007669"/>
    <property type="project" value="UniProtKB-EC"/>
</dbReference>
<evidence type="ECO:0000256" key="3">
    <source>
        <dbReference type="ARBA" id="ARBA00021740"/>
    </source>
</evidence>
<evidence type="ECO:0000259" key="17">
    <source>
        <dbReference type="PROSITE" id="PS50113"/>
    </source>
</evidence>
<evidence type="ECO:0000256" key="14">
    <source>
        <dbReference type="ARBA" id="ARBA00022991"/>
    </source>
</evidence>
<sequence>MDVPLSASGSTEARPAFPAGGGELGELIRAFDWSQTSLGPLALWPQSLKTVTQTLLLSPVPIVLLWGEDGVMIYNDAYSGFAGGRHPQLLGSKVREGWPEVADFNDNVMRVGLAGGTLAYKDQELTLFRHGRPEQVWMNLDYSPVLDESGRPAGVIAIVVETTERVRADRRVLADRERLTRLFEQAPGLMALLTGPDHVFELANPAYMQLVGPREVIGKSMRDALPEMARQGFVDILDKVFHSGQAYVGTGARVLVQRAPGGPEVPRYVDFVFQPVLDVNGQVTGIFIEGYDVTERTEAEERVRTSEERFRALVHATSDVLYRMSADWKEMRRLDGRGILAGTEEPTVAWLEDYVHPEDQGLVLSAIADALARKGAFQLEHRVRQVDGSVGWLSSRAIPLVDESGAIVEWFGAASDVTERKRAEQHLRLVVNELNHRVKNNLAMTHAIATQTFRSAESLAQAQASFEARIMALAQANDLLTGERGVGVSLHGVLEQALRPHVHDEPGRVHLDGPEVRLTPKTALALSMAAHELSTNALKYGAWSVPEGRVAITWAVRDGEGLHPRFTLEWRESGGPPVAPPARRGFGARLIERGLAAEMGGTVAMRFEPDGLVCVVDAPLTVYDDE</sequence>
<dbReference type="PROSITE" id="PS50113">
    <property type="entry name" value="PAC"/>
    <property type="match status" value="3"/>
</dbReference>
<feature type="domain" description="PAC" evidence="17">
    <location>
        <begin position="377"/>
        <end position="429"/>
    </location>
</feature>
<dbReference type="Gene3D" id="3.30.450.20">
    <property type="entry name" value="PAS domain"/>
    <property type="match status" value="3"/>
</dbReference>
<evidence type="ECO:0000256" key="16">
    <source>
        <dbReference type="ARBA" id="ARBA00023170"/>
    </source>
</evidence>
<dbReference type="InterPro" id="IPR035965">
    <property type="entry name" value="PAS-like_dom_sf"/>
</dbReference>
<reference evidence="19" key="1">
    <citation type="submission" date="2018-03" db="EMBL/GenBank/DDBJ databases">
        <authorList>
            <person name="Sun L."/>
            <person name="Liu H."/>
            <person name="Chen W."/>
            <person name="Huang K."/>
            <person name="Liu W."/>
            <person name="Gao X."/>
        </authorList>
    </citation>
    <scope>NUCLEOTIDE SEQUENCE [LARGE SCALE GENOMIC DNA]</scope>
    <source>
        <strain evidence="19">SH9</strain>
    </source>
</reference>
<evidence type="ECO:0000256" key="15">
    <source>
        <dbReference type="ARBA" id="ARBA00023026"/>
    </source>
</evidence>
<dbReference type="InterPro" id="IPR001610">
    <property type="entry name" value="PAC"/>
</dbReference>
<dbReference type="InterPro" id="IPR011102">
    <property type="entry name" value="Sig_transdc_His_kinase_HWE"/>
</dbReference>
<dbReference type="InterPro" id="IPR000014">
    <property type="entry name" value="PAS"/>
</dbReference>
<dbReference type="Proteomes" id="UP000239772">
    <property type="component" value="Unassembled WGS sequence"/>
</dbReference>
<dbReference type="NCBIfam" id="TIGR00229">
    <property type="entry name" value="sensory_box"/>
    <property type="match status" value="2"/>
</dbReference>
<keyword evidence="10" id="KW-0677">Repeat</keyword>
<keyword evidence="12" id="KW-0418">Kinase</keyword>
<evidence type="ECO:0000256" key="8">
    <source>
        <dbReference type="ARBA" id="ARBA00022643"/>
    </source>
</evidence>
<evidence type="ECO:0000256" key="11">
    <source>
        <dbReference type="ARBA" id="ARBA00022741"/>
    </source>
</evidence>
<dbReference type="PANTHER" id="PTHR41523:SF7">
    <property type="entry name" value="HISTIDINE KINASE"/>
    <property type="match status" value="1"/>
</dbReference>
<comment type="catalytic activity">
    <reaction evidence="1">
        <text>ATP + protein L-histidine = ADP + protein N-phospho-L-histidine.</text>
        <dbReference type="EC" id="2.7.13.3"/>
    </reaction>
</comment>
<dbReference type="SMART" id="SM00091">
    <property type="entry name" value="PAS"/>
    <property type="match status" value="1"/>
</dbReference>